<protein>
    <submittedName>
        <fullName evidence="1">Uncharacterized protein</fullName>
    </submittedName>
</protein>
<accession>A0ACC2G8S6</accession>
<evidence type="ECO:0000313" key="2">
    <source>
        <dbReference type="Proteomes" id="UP001157502"/>
    </source>
</evidence>
<comment type="caution">
    <text evidence="1">The sequence shown here is derived from an EMBL/GenBank/DDBJ whole genome shotgun (WGS) entry which is preliminary data.</text>
</comment>
<dbReference type="EMBL" id="CM055743">
    <property type="protein sequence ID" value="KAJ8000018.1"/>
    <property type="molecule type" value="Genomic_DNA"/>
</dbReference>
<dbReference type="Proteomes" id="UP001157502">
    <property type="component" value="Chromosome 16"/>
</dbReference>
<evidence type="ECO:0000313" key="1">
    <source>
        <dbReference type="EMBL" id="KAJ8000018.1"/>
    </source>
</evidence>
<reference evidence="1" key="1">
    <citation type="submission" date="2021-05" db="EMBL/GenBank/DDBJ databases">
        <authorList>
            <person name="Pan Q."/>
            <person name="Jouanno E."/>
            <person name="Zahm M."/>
            <person name="Klopp C."/>
            <person name="Cabau C."/>
            <person name="Louis A."/>
            <person name="Berthelot C."/>
            <person name="Parey E."/>
            <person name="Roest Crollius H."/>
            <person name="Montfort J."/>
            <person name="Robinson-Rechavi M."/>
            <person name="Bouchez O."/>
            <person name="Lampietro C."/>
            <person name="Lopez Roques C."/>
            <person name="Donnadieu C."/>
            <person name="Postlethwait J."/>
            <person name="Bobe J."/>
            <person name="Dillon D."/>
            <person name="Chandos A."/>
            <person name="von Hippel F."/>
            <person name="Guiguen Y."/>
        </authorList>
    </citation>
    <scope>NUCLEOTIDE SEQUENCE</scope>
    <source>
        <strain evidence="1">YG-Jan2019</strain>
    </source>
</reference>
<name>A0ACC2G8S6_DALPE</name>
<keyword evidence="2" id="KW-1185">Reference proteome</keyword>
<proteinExistence type="predicted"/>
<organism evidence="1 2">
    <name type="scientific">Dallia pectoralis</name>
    <name type="common">Alaska blackfish</name>
    <dbReference type="NCBI Taxonomy" id="75939"/>
    <lineage>
        <taxon>Eukaryota</taxon>
        <taxon>Metazoa</taxon>
        <taxon>Chordata</taxon>
        <taxon>Craniata</taxon>
        <taxon>Vertebrata</taxon>
        <taxon>Euteleostomi</taxon>
        <taxon>Actinopterygii</taxon>
        <taxon>Neopterygii</taxon>
        <taxon>Teleostei</taxon>
        <taxon>Protacanthopterygii</taxon>
        <taxon>Esociformes</taxon>
        <taxon>Umbridae</taxon>
        <taxon>Dallia</taxon>
    </lineage>
</organism>
<sequence>MQETLAGGSVFPEPDGSCQSVGTSGSLSRVRSTNVNTPSTSLASDISHLVRKKRKPKESPVKKSDSLSRLCPAPLPYPITHLVPIITACLYTTQFPSVLLIAFKLCV</sequence>
<gene>
    <name evidence="1" type="ORF">DPEC_G00200460</name>
</gene>